<feature type="transmembrane region" description="Helical" evidence="1">
    <location>
        <begin position="38"/>
        <end position="58"/>
    </location>
</feature>
<dbReference type="EMBL" id="FOAF01000004">
    <property type="protein sequence ID" value="SEL83439.1"/>
    <property type="molecule type" value="Genomic_DNA"/>
</dbReference>
<proteinExistence type="predicted"/>
<keyword evidence="1" id="KW-0472">Membrane</keyword>
<protein>
    <submittedName>
        <fullName evidence="3">Membrane domain of glycerophosphoryl diester phosphodiesterase</fullName>
    </submittedName>
</protein>
<reference evidence="4" key="1">
    <citation type="submission" date="2016-10" db="EMBL/GenBank/DDBJ databases">
        <authorList>
            <person name="Varghese N."/>
            <person name="Submissions S."/>
        </authorList>
    </citation>
    <scope>NUCLEOTIDE SEQUENCE [LARGE SCALE GENOMIC DNA]</scope>
    <source>
        <strain evidence="4">DSM 18733</strain>
    </source>
</reference>
<dbReference type="RefSeq" id="WP_093326700.1">
    <property type="nucleotide sequence ID" value="NZ_FOAF01000004.1"/>
</dbReference>
<dbReference type="AlphaFoldDB" id="A0A1H7TG13"/>
<keyword evidence="1" id="KW-0812">Transmembrane</keyword>
<dbReference type="OrthoDB" id="1049480at2"/>
<keyword evidence="1" id="KW-1133">Transmembrane helix</keyword>
<evidence type="ECO:0000256" key="1">
    <source>
        <dbReference type="SAM" id="Phobius"/>
    </source>
</evidence>
<evidence type="ECO:0000259" key="2">
    <source>
        <dbReference type="Pfam" id="PF10110"/>
    </source>
</evidence>
<feature type="domain" description="Glycerophosphoryl diester phosphodiesterase membrane" evidence="2">
    <location>
        <begin position="149"/>
        <end position="268"/>
    </location>
</feature>
<keyword evidence="4" id="KW-1185">Reference proteome</keyword>
<feature type="transmembrane region" description="Helical" evidence="1">
    <location>
        <begin position="198"/>
        <end position="230"/>
    </location>
</feature>
<feature type="transmembrane region" description="Helical" evidence="1">
    <location>
        <begin position="134"/>
        <end position="154"/>
    </location>
</feature>
<sequence>MENIEPKIEFRQVRDFSQTINDSFTFIKQNFKNLIRPMLYICGFFIIATMASSVMQQLKTVRLLGLAKASTTKTYSTEFSSYVFGVEYVLLILFSVLTVGAIYLVTYCYIKLYKDRHNSPPSAEEVWLAFKRNALRYFIAMILLSILSVIGFLFCLIPGFYLLPIVTLALPIMVMEEKGIADSFSRSMELLKDNWWKTFGLILISGLIAYFSMGILGLPGALLNIFALFLEDSPNLVLAGSIFSSLLTGISQIIYILPAIVSALWYYSLSEEKDGLGLFERIENFGSNERNDQNDWPKEEY</sequence>
<dbReference type="Pfam" id="PF10110">
    <property type="entry name" value="GPDPase_memb"/>
    <property type="match status" value="1"/>
</dbReference>
<dbReference type="STRING" id="407022.SAMN05661044_03501"/>
<evidence type="ECO:0000313" key="4">
    <source>
        <dbReference type="Proteomes" id="UP000199421"/>
    </source>
</evidence>
<dbReference type="Proteomes" id="UP000199421">
    <property type="component" value="Unassembled WGS sequence"/>
</dbReference>
<name>A0A1H7TG13_OLID1</name>
<accession>A0A1H7TG13</accession>
<organism evidence="3 4">
    <name type="scientific">Olivibacter domesticus</name>
    <name type="common">Pseudosphingobacterium domesticum</name>
    <dbReference type="NCBI Taxonomy" id="407022"/>
    <lineage>
        <taxon>Bacteria</taxon>
        <taxon>Pseudomonadati</taxon>
        <taxon>Bacteroidota</taxon>
        <taxon>Sphingobacteriia</taxon>
        <taxon>Sphingobacteriales</taxon>
        <taxon>Sphingobacteriaceae</taxon>
        <taxon>Olivibacter</taxon>
    </lineage>
</organism>
<gene>
    <name evidence="3" type="ORF">SAMN05661044_03501</name>
</gene>
<evidence type="ECO:0000313" key="3">
    <source>
        <dbReference type="EMBL" id="SEL83439.1"/>
    </source>
</evidence>
<feature type="transmembrane region" description="Helical" evidence="1">
    <location>
        <begin position="242"/>
        <end position="267"/>
    </location>
</feature>
<feature type="transmembrane region" description="Helical" evidence="1">
    <location>
        <begin position="88"/>
        <end position="113"/>
    </location>
</feature>
<dbReference type="InterPro" id="IPR018476">
    <property type="entry name" value="GlyceroP-diester-Pdiesterase_M"/>
</dbReference>